<evidence type="ECO:0000313" key="1">
    <source>
        <dbReference type="EMBL" id="CAH3141963.1"/>
    </source>
</evidence>
<dbReference type="EMBL" id="CALNXI010000829">
    <property type="protein sequence ID" value="CAH3141963.1"/>
    <property type="molecule type" value="Genomic_DNA"/>
</dbReference>
<accession>A0ABN8PFY6</accession>
<name>A0ABN8PFY6_9CNID</name>
<keyword evidence="2" id="KW-1185">Reference proteome</keyword>
<dbReference type="Proteomes" id="UP001159427">
    <property type="component" value="Unassembled WGS sequence"/>
</dbReference>
<evidence type="ECO:0000313" key="2">
    <source>
        <dbReference type="Proteomes" id="UP001159427"/>
    </source>
</evidence>
<gene>
    <name evidence="1" type="ORF">PEVE_00042353</name>
</gene>
<sequence length="151" mass="16887">MKIRLCDVCESVDGGHGPLQSVHEKYWSSTSRKGHDMRKTKGIVYIRQSANNSGQEELFSALGVKGVSIQDIDTAHRVPSMKPSNRPNAIVCKFVRRLAKDQVMAARKKVGGLKAEELGFAADINVKYLNIYDYLTPRLQALYHEAKKVRG</sequence>
<comment type="caution">
    <text evidence="1">The sequence shown here is derived from an EMBL/GenBank/DDBJ whole genome shotgun (WGS) entry which is preliminary data.</text>
</comment>
<proteinExistence type="predicted"/>
<protein>
    <submittedName>
        <fullName evidence="1">Uncharacterized protein</fullName>
    </submittedName>
</protein>
<reference evidence="1 2" key="1">
    <citation type="submission" date="2022-05" db="EMBL/GenBank/DDBJ databases">
        <authorList>
            <consortium name="Genoscope - CEA"/>
            <person name="William W."/>
        </authorList>
    </citation>
    <scope>NUCLEOTIDE SEQUENCE [LARGE SCALE GENOMIC DNA]</scope>
</reference>
<organism evidence="1 2">
    <name type="scientific">Porites evermanni</name>
    <dbReference type="NCBI Taxonomy" id="104178"/>
    <lineage>
        <taxon>Eukaryota</taxon>
        <taxon>Metazoa</taxon>
        <taxon>Cnidaria</taxon>
        <taxon>Anthozoa</taxon>
        <taxon>Hexacorallia</taxon>
        <taxon>Scleractinia</taxon>
        <taxon>Fungiina</taxon>
        <taxon>Poritidae</taxon>
        <taxon>Porites</taxon>
    </lineage>
</organism>
<dbReference type="Gene3D" id="3.30.70.1820">
    <property type="entry name" value="L1 transposable element, RRM domain"/>
    <property type="match status" value="1"/>
</dbReference>